<accession>A0A517R2C0</accession>
<evidence type="ECO:0000313" key="10">
    <source>
        <dbReference type="Proteomes" id="UP000317318"/>
    </source>
</evidence>
<feature type="transmembrane region" description="Helical" evidence="8">
    <location>
        <begin position="266"/>
        <end position="285"/>
    </location>
</feature>
<evidence type="ECO:0000256" key="4">
    <source>
        <dbReference type="ARBA" id="ARBA00022692"/>
    </source>
</evidence>
<dbReference type="GO" id="GO:0005886">
    <property type="term" value="C:plasma membrane"/>
    <property type="evidence" value="ECO:0007669"/>
    <property type="project" value="UniProtKB-SubCell"/>
</dbReference>
<dbReference type="InterPro" id="IPR036259">
    <property type="entry name" value="MFS_trans_sf"/>
</dbReference>
<dbReference type="OrthoDB" id="9783013at2"/>
<dbReference type="AlphaFoldDB" id="A0A517R2C0"/>
<evidence type="ECO:0000256" key="5">
    <source>
        <dbReference type="ARBA" id="ARBA00022989"/>
    </source>
</evidence>
<dbReference type="PANTHER" id="PTHR23522:SF4">
    <property type="entry name" value="NUCLEOSIDE PERMEASE NUPG-RELATED"/>
    <property type="match status" value="1"/>
</dbReference>
<dbReference type="Proteomes" id="UP000317318">
    <property type="component" value="Chromosome"/>
</dbReference>
<feature type="transmembrane region" description="Helical" evidence="8">
    <location>
        <begin position="7"/>
        <end position="28"/>
    </location>
</feature>
<feature type="transmembrane region" description="Helical" evidence="8">
    <location>
        <begin position="314"/>
        <end position="340"/>
    </location>
</feature>
<feature type="region of interest" description="Disordered" evidence="7">
    <location>
        <begin position="422"/>
        <end position="448"/>
    </location>
</feature>
<gene>
    <name evidence="9" type="primary">yegT</name>
    <name evidence="9" type="ORF">Pan189_24130</name>
</gene>
<keyword evidence="5 8" id="KW-1133">Transmembrane helix</keyword>
<feature type="transmembrane region" description="Helical" evidence="8">
    <location>
        <begin position="135"/>
        <end position="156"/>
    </location>
</feature>
<protein>
    <submittedName>
        <fullName evidence="9">Nucleoside transporter YegT</fullName>
    </submittedName>
</protein>
<feature type="transmembrane region" description="Helical" evidence="8">
    <location>
        <begin position="352"/>
        <end position="373"/>
    </location>
</feature>
<feature type="transmembrane region" description="Helical" evidence="8">
    <location>
        <begin position="98"/>
        <end position="123"/>
    </location>
</feature>
<dbReference type="InterPro" id="IPR004740">
    <property type="entry name" value="Nuc_H_symport"/>
</dbReference>
<keyword evidence="6 8" id="KW-0472">Membrane</keyword>
<feature type="transmembrane region" description="Helical" evidence="8">
    <location>
        <begin position="176"/>
        <end position="196"/>
    </location>
</feature>
<comment type="subcellular location">
    <subcellularLocation>
        <location evidence="1">Cell membrane</location>
        <topology evidence="1">Multi-pass membrane protein</topology>
    </subcellularLocation>
</comment>
<dbReference type="KEGG" id="svp:Pan189_24130"/>
<feature type="transmembrane region" description="Helical" evidence="8">
    <location>
        <begin position="227"/>
        <end position="246"/>
    </location>
</feature>
<dbReference type="PANTHER" id="PTHR23522">
    <property type="entry name" value="BLL5896 PROTEIN"/>
    <property type="match status" value="1"/>
</dbReference>
<dbReference type="GO" id="GO:0015213">
    <property type="term" value="F:uridine transmembrane transporter activity"/>
    <property type="evidence" value="ECO:0007669"/>
    <property type="project" value="TreeGrafter"/>
</dbReference>
<dbReference type="EMBL" id="CP036268">
    <property type="protein sequence ID" value="QDT38029.1"/>
    <property type="molecule type" value="Genomic_DNA"/>
</dbReference>
<feature type="transmembrane region" description="Helical" evidence="8">
    <location>
        <begin position="393"/>
        <end position="412"/>
    </location>
</feature>
<evidence type="ECO:0000256" key="7">
    <source>
        <dbReference type="SAM" id="MobiDB-lite"/>
    </source>
</evidence>
<keyword evidence="10" id="KW-1185">Reference proteome</keyword>
<dbReference type="RefSeq" id="WP_145364091.1">
    <property type="nucleotide sequence ID" value="NZ_CP036268.1"/>
</dbReference>
<keyword evidence="3" id="KW-1003">Cell membrane</keyword>
<dbReference type="Pfam" id="PF03825">
    <property type="entry name" value="Nuc_H_symport"/>
    <property type="match status" value="1"/>
</dbReference>
<evidence type="ECO:0000256" key="6">
    <source>
        <dbReference type="ARBA" id="ARBA00023136"/>
    </source>
</evidence>
<dbReference type="Gene3D" id="1.20.1250.20">
    <property type="entry name" value="MFS general substrate transporter like domains"/>
    <property type="match status" value="2"/>
</dbReference>
<feature type="transmembrane region" description="Helical" evidence="8">
    <location>
        <begin position="48"/>
        <end position="67"/>
    </location>
</feature>
<reference evidence="9 10" key="1">
    <citation type="submission" date="2019-02" db="EMBL/GenBank/DDBJ databases">
        <title>Deep-cultivation of Planctomycetes and their phenomic and genomic characterization uncovers novel biology.</title>
        <authorList>
            <person name="Wiegand S."/>
            <person name="Jogler M."/>
            <person name="Boedeker C."/>
            <person name="Pinto D."/>
            <person name="Vollmers J."/>
            <person name="Rivas-Marin E."/>
            <person name="Kohn T."/>
            <person name="Peeters S.H."/>
            <person name="Heuer A."/>
            <person name="Rast P."/>
            <person name="Oberbeckmann S."/>
            <person name="Bunk B."/>
            <person name="Jeske O."/>
            <person name="Meyerdierks A."/>
            <person name="Storesund J.E."/>
            <person name="Kallscheuer N."/>
            <person name="Luecker S."/>
            <person name="Lage O.M."/>
            <person name="Pohl T."/>
            <person name="Merkel B.J."/>
            <person name="Hornburger P."/>
            <person name="Mueller R.-W."/>
            <person name="Bruemmer F."/>
            <person name="Labrenz M."/>
            <person name="Spormann A.M."/>
            <person name="Op den Camp H."/>
            <person name="Overmann J."/>
            <person name="Amann R."/>
            <person name="Jetten M.S.M."/>
            <person name="Mascher T."/>
            <person name="Medema M.H."/>
            <person name="Devos D.P."/>
            <person name="Kaster A.-K."/>
            <person name="Ovreas L."/>
            <person name="Rohde M."/>
            <person name="Galperin M.Y."/>
            <person name="Jogler C."/>
        </authorList>
    </citation>
    <scope>NUCLEOTIDE SEQUENCE [LARGE SCALE GENOMIC DNA]</scope>
    <source>
        <strain evidence="9 10">Pan189</strain>
    </source>
</reference>
<sequence length="448" mass="48143">MTFARLAILMFLQFFVWGAWYVTLGTYLSSAVSTDGDRLFSDALVGDAFGTAAIAAIITPFLVGLIADRFFASERVLGVLHLLGAGALYLVSDVTDPSLLYLGLLAHFVCYMPTISLSTSLSLENLKNPDKVFPVVRVFGTIGWIVAGLIVGLIKVTDNGYTLGSLGEQFEGIEATSLPIKIAAAVQVVLGIYSFFLPHTPPKAKGEKVTVKDVLGLDAISLFKKPAMLSFIISSLLICIPLQFYYTWTNRFLNELGVEAAAAKMTLGQFSEVGFMLLLPLAFVFLGVRWILAAGMAAWVLRYLLFAFGNGGDLVWMLYGGILLHGICYDFFFVAGQIFVDSKAPPERRASAQGFLTLATLGVGMFIGSVISGRIVSAYPDAADPTKYDWHAIWLYPAGLAAIVTVGFLLTFSDRIKTGGQSANLPDGDDKPLDALNPAASPADLPPA</sequence>
<organism evidence="9 10">
    <name type="scientific">Stratiformator vulcanicus</name>
    <dbReference type="NCBI Taxonomy" id="2527980"/>
    <lineage>
        <taxon>Bacteria</taxon>
        <taxon>Pseudomonadati</taxon>
        <taxon>Planctomycetota</taxon>
        <taxon>Planctomycetia</taxon>
        <taxon>Planctomycetales</taxon>
        <taxon>Planctomycetaceae</taxon>
        <taxon>Stratiformator</taxon>
    </lineage>
</organism>
<dbReference type="GO" id="GO:0015212">
    <property type="term" value="F:cytidine transmembrane transporter activity"/>
    <property type="evidence" value="ECO:0007669"/>
    <property type="project" value="TreeGrafter"/>
</dbReference>
<proteinExistence type="predicted"/>
<keyword evidence="4 8" id="KW-0812">Transmembrane</keyword>
<keyword evidence="2" id="KW-0813">Transport</keyword>
<dbReference type="SUPFAM" id="SSF103473">
    <property type="entry name" value="MFS general substrate transporter"/>
    <property type="match status" value="1"/>
</dbReference>
<evidence type="ECO:0000256" key="1">
    <source>
        <dbReference type="ARBA" id="ARBA00004651"/>
    </source>
</evidence>
<evidence type="ECO:0000256" key="8">
    <source>
        <dbReference type="SAM" id="Phobius"/>
    </source>
</evidence>
<dbReference type="CDD" id="cd06177">
    <property type="entry name" value="MFS_NHS"/>
    <property type="match status" value="1"/>
</dbReference>
<evidence type="ECO:0000256" key="2">
    <source>
        <dbReference type="ARBA" id="ARBA00022448"/>
    </source>
</evidence>
<evidence type="ECO:0000256" key="3">
    <source>
        <dbReference type="ARBA" id="ARBA00022475"/>
    </source>
</evidence>
<evidence type="ECO:0000313" key="9">
    <source>
        <dbReference type="EMBL" id="QDT38029.1"/>
    </source>
</evidence>
<name>A0A517R2C0_9PLAN</name>